<dbReference type="InterPro" id="IPR018860">
    <property type="entry name" value="APC_suCDC26"/>
</dbReference>
<feature type="compositionally biased region" description="Basic and acidic residues" evidence="2">
    <location>
        <begin position="60"/>
        <end position="70"/>
    </location>
</feature>
<feature type="region of interest" description="Disordered" evidence="2">
    <location>
        <begin position="22"/>
        <end position="70"/>
    </location>
</feature>
<evidence type="ECO:0000313" key="3">
    <source>
        <dbReference type="EMBL" id="MBC1180641.1"/>
    </source>
</evidence>
<name>A0A7G3B434_LUTLO</name>
<reference evidence="3" key="1">
    <citation type="journal article" date="2020" name="BMC">
        <title>Leishmania infection induces a limited differential gene expression in the sand fly midgut.</title>
        <authorList>
            <person name="Coutinho-Abreu I.V."/>
            <person name="Serafim T.D."/>
            <person name="Meneses C."/>
            <person name="Kamhawi S."/>
            <person name="Oliveira F."/>
            <person name="Valenzuela J.G."/>
        </authorList>
    </citation>
    <scope>NUCLEOTIDE SEQUENCE</scope>
    <source>
        <strain evidence="3">Jacobina</strain>
        <tissue evidence="3">Midgut</tissue>
    </source>
</reference>
<dbReference type="GO" id="GO:0031145">
    <property type="term" value="P:anaphase-promoting complex-dependent catabolic process"/>
    <property type="evidence" value="ECO:0007669"/>
    <property type="project" value="InterPro"/>
</dbReference>
<sequence>MRRRKIQEITLNLNDLKEYEAARQERAAARQAQNASSASTGTPGQPSTSGASTKAPQKTKLQEIHERIGL</sequence>
<organism evidence="3">
    <name type="scientific">Lutzomyia longipalpis</name>
    <name type="common">Sand fly</name>
    <dbReference type="NCBI Taxonomy" id="7200"/>
    <lineage>
        <taxon>Eukaryota</taxon>
        <taxon>Metazoa</taxon>
        <taxon>Ecdysozoa</taxon>
        <taxon>Arthropoda</taxon>
        <taxon>Hexapoda</taxon>
        <taxon>Insecta</taxon>
        <taxon>Pterygota</taxon>
        <taxon>Neoptera</taxon>
        <taxon>Endopterygota</taxon>
        <taxon>Diptera</taxon>
        <taxon>Nematocera</taxon>
        <taxon>Psychodoidea</taxon>
        <taxon>Psychodidae</taxon>
        <taxon>Lutzomyia</taxon>
        <taxon>Lutzomyia</taxon>
    </lineage>
</organism>
<proteinExistence type="predicted"/>
<dbReference type="AlphaFoldDB" id="A0A7G3B434"/>
<feature type="compositionally biased region" description="Low complexity" evidence="2">
    <location>
        <begin position="29"/>
        <end position="39"/>
    </location>
</feature>
<evidence type="ECO:0000256" key="1">
    <source>
        <dbReference type="ARBA" id="ARBA00022786"/>
    </source>
</evidence>
<protein>
    <submittedName>
        <fullName evidence="3">Uncharacterized protein</fullName>
    </submittedName>
</protein>
<dbReference type="EMBL" id="GITU01011938">
    <property type="protein sequence ID" value="MBC1180641.1"/>
    <property type="molecule type" value="Transcribed_RNA"/>
</dbReference>
<feature type="compositionally biased region" description="Polar residues" evidence="2">
    <location>
        <begin position="40"/>
        <end position="56"/>
    </location>
</feature>
<keyword evidence="1" id="KW-0833">Ubl conjugation pathway</keyword>
<accession>A0A7G3B434</accession>
<dbReference type="GO" id="GO:0005680">
    <property type="term" value="C:anaphase-promoting complex"/>
    <property type="evidence" value="ECO:0007669"/>
    <property type="project" value="InterPro"/>
</dbReference>
<evidence type="ECO:0000256" key="2">
    <source>
        <dbReference type="SAM" id="MobiDB-lite"/>
    </source>
</evidence>
<dbReference type="Pfam" id="PF10471">
    <property type="entry name" value="ANAPC_CDC26"/>
    <property type="match status" value="1"/>
</dbReference>